<dbReference type="PANTHER" id="PTHR11096:SF0">
    <property type="entry name" value="RNA 3'-TERMINAL PHOSPHATE CYCLASE"/>
    <property type="match status" value="1"/>
</dbReference>
<dbReference type="AlphaFoldDB" id="A0A0D2AE58"/>
<dbReference type="Pfam" id="PF01137">
    <property type="entry name" value="RTC"/>
    <property type="match status" value="1"/>
</dbReference>
<proteinExistence type="predicted"/>
<dbReference type="HOGENOM" id="CLU_027882_3_1_1"/>
<keyword evidence="3" id="KW-1185">Reference proteome</keyword>
<dbReference type="Gene3D" id="3.65.10.20">
    <property type="entry name" value="RNA 3'-terminal phosphate cyclase domain"/>
    <property type="match status" value="1"/>
</dbReference>
<dbReference type="PANTHER" id="PTHR11096">
    <property type="entry name" value="RNA 3' TERMINAL PHOSPHATE CYCLASE"/>
    <property type="match status" value="1"/>
</dbReference>
<feature type="domain" description="RNA 3'-terminal phosphate cyclase" evidence="1">
    <location>
        <begin position="12"/>
        <end position="359"/>
    </location>
</feature>
<dbReference type="InterPro" id="IPR036553">
    <property type="entry name" value="RPTC_insert"/>
</dbReference>
<dbReference type="InParanoid" id="A0A0D2AE58"/>
<dbReference type="GO" id="GO:0005634">
    <property type="term" value="C:nucleus"/>
    <property type="evidence" value="ECO:0007669"/>
    <property type="project" value="TreeGrafter"/>
</dbReference>
<sequence>MPKLIQLDGTTLEGGGQLLRIAIGLSALIQQPLKIFDIRGKRSGGGGLKSQHLTCVRWLSRASGAPTIGAEKKSRSLEFFANDHDQSSLKLVNCGWNKMDTVIEIGSPGAIGLVLQAILPYVLFAGALHTNEEMVYISIKGGTNVSNSPSVDYIERVMCPMLELIGLPRIEINCRARGWSTGKPEIGTVTFGIKPLRLGESLKGFEIAKRGEIIRIEAIALGPRSSEKIFHKVLKTALAEFGLQDVPLDNIFELSGHEKRLYILLVVHMSTGIRFGRDNLYQERVSTLERAVTKMVYTALGELKTELDHDGSVDEFMRDQLVVYQALAQGRSKIIFGASKPSLHTQTAQWVTNQILQVEGTDDMNGVGWVVGQKWTKEGVDDLLVKIKSIELDR</sequence>
<evidence type="ECO:0000313" key="2">
    <source>
        <dbReference type="EMBL" id="KIW04750.1"/>
    </source>
</evidence>
<dbReference type="InterPro" id="IPR023797">
    <property type="entry name" value="RNA3'_phos_cyclase_dom"/>
</dbReference>
<name>A0A0D2AE58_9PEZI</name>
<accession>A0A0D2AE58</accession>
<dbReference type="InterPro" id="IPR000228">
    <property type="entry name" value="RNA3'_term_phos_cyc"/>
</dbReference>
<dbReference type="EMBL" id="KN847540">
    <property type="protein sequence ID" value="KIW04750.1"/>
    <property type="molecule type" value="Genomic_DNA"/>
</dbReference>
<dbReference type="Proteomes" id="UP000053259">
    <property type="component" value="Unassembled WGS sequence"/>
</dbReference>
<protein>
    <submittedName>
        <fullName evidence="2">RNA 3'-phosphate cyclase</fullName>
    </submittedName>
</protein>
<organism evidence="2 3">
    <name type="scientific">Verruconis gallopava</name>
    <dbReference type="NCBI Taxonomy" id="253628"/>
    <lineage>
        <taxon>Eukaryota</taxon>
        <taxon>Fungi</taxon>
        <taxon>Dikarya</taxon>
        <taxon>Ascomycota</taxon>
        <taxon>Pezizomycotina</taxon>
        <taxon>Dothideomycetes</taxon>
        <taxon>Pleosporomycetidae</taxon>
        <taxon>Venturiales</taxon>
        <taxon>Sympoventuriaceae</taxon>
        <taxon>Verruconis</taxon>
    </lineage>
</organism>
<evidence type="ECO:0000259" key="1">
    <source>
        <dbReference type="Pfam" id="PF01137"/>
    </source>
</evidence>
<dbReference type="GeneID" id="27312449"/>
<dbReference type="STRING" id="253628.A0A0D2AE58"/>
<dbReference type="VEuPathDB" id="FungiDB:PV09_04476"/>
<dbReference type="InterPro" id="IPR013792">
    <property type="entry name" value="RNA3'P_cycl/enolpyr_Trfase_a/b"/>
</dbReference>
<dbReference type="RefSeq" id="XP_016214619.1">
    <property type="nucleotide sequence ID" value="XM_016357827.1"/>
</dbReference>
<dbReference type="OrthoDB" id="25029at2759"/>
<dbReference type="InterPro" id="IPR037136">
    <property type="entry name" value="RNA3'_phos_cyclase_dom_sf"/>
</dbReference>
<dbReference type="GO" id="GO:0003963">
    <property type="term" value="F:RNA-3'-phosphate cyclase activity"/>
    <property type="evidence" value="ECO:0007669"/>
    <property type="project" value="TreeGrafter"/>
</dbReference>
<evidence type="ECO:0000313" key="3">
    <source>
        <dbReference type="Proteomes" id="UP000053259"/>
    </source>
</evidence>
<dbReference type="Gene3D" id="3.30.360.20">
    <property type="entry name" value="RNA 3'-terminal phosphate cyclase, insert domain"/>
    <property type="match status" value="1"/>
</dbReference>
<reference evidence="2 3" key="1">
    <citation type="submission" date="2015-01" db="EMBL/GenBank/DDBJ databases">
        <title>The Genome Sequence of Ochroconis gallopava CBS43764.</title>
        <authorList>
            <consortium name="The Broad Institute Genomics Platform"/>
            <person name="Cuomo C."/>
            <person name="de Hoog S."/>
            <person name="Gorbushina A."/>
            <person name="Stielow B."/>
            <person name="Teixiera M."/>
            <person name="Abouelleil A."/>
            <person name="Chapman S.B."/>
            <person name="Priest M."/>
            <person name="Young S.K."/>
            <person name="Wortman J."/>
            <person name="Nusbaum C."/>
            <person name="Birren B."/>
        </authorList>
    </citation>
    <scope>NUCLEOTIDE SEQUENCE [LARGE SCALE GENOMIC DNA]</scope>
    <source>
        <strain evidence="2 3">CBS 43764</strain>
    </source>
</reference>
<gene>
    <name evidence="2" type="ORF">PV09_04476</name>
</gene>
<dbReference type="SUPFAM" id="SSF55205">
    <property type="entry name" value="EPT/RTPC-like"/>
    <property type="match status" value="1"/>
</dbReference>
<dbReference type="GO" id="GO:0006396">
    <property type="term" value="P:RNA processing"/>
    <property type="evidence" value="ECO:0007669"/>
    <property type="project" value="InterPro"/>
</dbReference>